<keyword evidence="14" id="KW-1185">Reference proteome</keyword>
<keyword evidence="7" id="KW-0067">ATP-binding</keyword>
<dbReference type="Pfam" id="PF00271">
    <property type="entry name" value="Helicase_C"/>
    <property type="match status" value="1"/>
</dbReference>
<dbReference type="InterPro" id="IPR004179">
    <property type="entry name" value="Sec63-dom"/>
</dbReference>
<dbReference type="InterPro" id="IPR011545">
    <property type="entry name" value="DEAD/DEAH_box_helicase_dom"/>
</dbReference>
<evidence type="ECO:0000256" key="9">
    <source>
        <dbReference type="ARBA" id="ARBA00047984"/>
    </source>
</evidence>
<dbReference type="FunFam" id="1.10.150.20:FF:000004">
    <property type="entry name" value="U5 small nuclear ribonucleoprotein helicase"/>
    <property type="match status" value="1"/>
</dbReference>
<keyword evidence="6" id="KW-0347">Helicase</keyword>
<dbReference type="SMART" id="SM00973">
    <property type="entry name" value="Sec63"/>
    <property type="match status" value="2"/>
</dbReference>
<dbReference type="InterPro" id="IPR036390">
    <property type="entry name" value="WH_DNA-bd_sf"/>
</dbReference>
<dbReference type="Pfam" id="PF23445">
    <property type="entry name" value="WHD_SNRNP200"/>
    <property type="match status" value="2"/>
</dbReference>
<dbReference type="SMART" id="SM00490">
    <property type="entry name" value="HELICc"/>
    <property type="match status" value="1"/>
</dbReference>
<dbReference type="Proteomes" id="UP000094236">
    <property type="component" value="Unassembled WGS sequence"/>
</dbReference>
<evidence type="ECO:0000256" key="2">
    <source>
        <dbReference type="ARBA" id="ARBA00012552"/>
    </source>
</evidence>
<dbReference type="OrthoDB" id="5575at2759"/>
<dbReference type="GO" id="GO:0005682">
    <property type="term" value="C:U5 snRNP"/>
    <property type="evidence" value="ECO:0007669"/>
    <property type="project" value="EnsemblFungi"/>
</dbReference>
<dbReference type="InterPro" id="IPR014001">
    <property type="entry name" value="Helicase_ATP-bd"/>
</dbReference>
<reference evidence="14" key="1">
    <citation type="submission" date="2016-05" db="EMBL/GenBank/DDBJ databases">
        <title>Comparative genomics of biotechnologically important yeasts.</title>
        <authorList>
            <consortium name="DOE Joint Genome Institute"/>
            <person name="Riley R."/>
            <person name="Haridas S."/>
            <person name="Wolfe K.H."/>
            <person name="Lopes M.R."/>
            <person name="Hittinger C.T."/>
            <person name="Goker M."/>
            <person name="Salamov A."/>
            <person name="Wisecaver J."/>
            <person name="Long T.M."/>
            <person name="Aerts A.L."/>
            <person name="Barry K."/>
            <person name="Choi C."/>
            <person name="Clum A."/>
            <person name="Coughlan A.Y."/>
            <person name="Deshpande S."/>
            <person name="Douglass A.P."/>
            <person name="Hanson S.J."/>
            <person name="Klenk H.-P."/>
            <person name="Labutti K."/>
            <person name="Lapidus A."/>
            <person name="Lindquist E."/>
            <person name="Lipzen A."/>
            <person name="Meier-Kolthoff J.P."/>
            <person name="Ohm R.A."/>
            <person name="Otillar R.P."/>
            <person name="Pangilinan J."/>
            <person name="Peng Y."/>
            <person name="Rokas A."/>
            <person name="Rosa C.A."/>
            <person name="Scheuner C."/>
            <person name="Sibirny A.A."/>
            <person name="Slot J.C."/>
            <person name="Stielow J.B."/>
            <person name="Sun H."/>
            <person name="Kurtzman C.P."/>
            <person name="Blackwell M."/>
            <person name="Grigoriev I.V."/>
            <person name="Jeffries T.W."/>
        </authorList>
    </citation>
    <scope>NUCLEOTIDE SEQUENCE [LARGE SCALE GENOMIC DNA]</scope>
    <source>
        <strain evidence="14">NRRL Y-2460</strain>
    </source>
</reference>
<dbReference type="InterPro" id="IPR027417">
    <property type="entry name" value="P-loop_NTPase"/>
</dbReference>
<dbReference type="Pfam" id="PF00270">
    <property type="entry name" value="DEAD"/>
    <property type="match status" value="1"/>
</dbReference>
<dbReference type="FunFam" id="1.10.150.20:FF:000013">
    <property type="entry name" value="U5 small nuclear ribonucleoprotein kDa helicase"/>
    <property type="match status" value="1"/>
</dbReference>
<dbReference type="GO" id="GO:0000974">
    <property type="term" value="C:Prp19 complex"/>
    <property type="evidence" value="ECO:0007669"/>
    <property type="project" value="EnsemblFungi"/>
</dbReference>
<keyword evidence="5" id="KW-0378">Hydrolase</keyword>
<evidence type="ECO:0000256" key="3">
    <source>
        <dbReference type="ARBA" id="ARBA00022737"/>
    </source>
</evidence>
<dbReference type="CDD" id="cd18021">
    <property type="entry name" value="DEXHc_Brr2_2"/>
    <property type="match status" value="1"/>
</dbReference>
<comment type="catalytic activity">
    <reaction evidence="9">
        <text>ATP + H2O = ADP + phosphate + H(+)</text>
        <dbReference type="Rhea" id="RHEA:13065"/>
        <dbReference type="ChEBI" id="CHEBI:15377"/>
        <dbReference type="ChEBI" id="CHEBI:15378"/>
        <dbReference type="ChEBI" id="CHEBI:30616"/>
        <dbReference type="ChEBI" id="CHEBI:43474"/>
        <dbReference type="ChEBI" id="CHEBI:456216"/>
        <dbReference type="EC" id="3.6.4.13"/>
    </reaction>
</comment>
<evidence type="ECO:0000313" key="13">
    <source>
        <dbReference type="EMBL" id="ODV96691.1"/>
    </source>
</evidence>
<dbReference type="GO" id="GO:0005524">
    <property type="term" value="F:ATP binding"/>
    <property type="evidence" value="ECO:0007669"/>
    <property type="project" value="UniProtKB-KW"/>
</dbReference>
<dbReference type="Pfam" id="PF02889">
    <property type="entry name" value="Sec63"/>
    <property type="match status" value="2"/>
</dbReference>
<gene>
    <name evidence="13" type="ORF">PACTADRAFT_48513</name>
</gene>
<dbReference type="PANTHER" id="PTHR47961:SF4">
    <property type="entry name" value="ACTIVATING SIGNAL COINTEGRATOR 1 COMPLEX SUBUNIT 3"/>
    <property type="match status" value="1"/>
</dbReference>
<dbReference type="InterPro" id="IPR001650">
    <property type="entry name" value="Helicase_C-like"/>
</dbReference>
<dbReference type="EC" id="3.6.4.13" evidence="2"/>
<feature type="compositionally biased region" description="Acidic residues" evidence="10">
    <location>
        <begin position="1139"/>
        <end position="1159"/>
    </location>
</feature>
<dbReference type="FunFam" id="3.40.50.300:FF:000254">
    <property type="entry name" value="U5 small nuclear ribonucleoprotein helicase"/>
    <property type="match status" value="1"/>
</dbReference>
<dbReference type="EMBL" id="KV454012">
    <property type="protein sequence ID" value="ODV96691.1"/>
    <property type="molecule type" value="Genomic_DNA"/>
</dbReference>
<comment type="subcellular location">
    <subcellularLocation>
        <location evidence="1">Nucleus</location>
    </subcellularLocation>
</comment>
<organism evidence="13 14">
    <name type="scientific">Pachysolen tannophilus NRRL Y-2460</name>
    <dbReference type="NCBI Taxonomy" id="669874"/>
    <lineage>
        <taxon>Eukaryota</taxon>
        <taxon>Fungi</taxon>
        <taxon>Dikarya</taxon>
        <taxon>Ascomycota</taxon>
        <taxon>Saccharomycotina</taxon>
        <taxon>Pichiomycetes</taxon>
        <taxon>Pachysolenaceae</taxon>
        <taxon>Pachysolen</taxon>
    </lineage>
</organism>
<dbReference type="GO" id="GO:0046540">
    <property type="term" value="C:U4/U6 x U5 tri-snRNP complex"/>
    <property type="evidence" value="ECO:0007669"/>
    <property type="project" value="EnsemblFungi"/>
</dbReference>
<dbReference type="FunFam" id="1.10.10.10:FF:000012">
    <property type="entry name" value="U5 small nuclear ribonucleoprotein helicase"/>
    <property type="match status" value="1"/>
</dbReference>
<dbReference type="PROSITE" id="PS51192">
    <property type="entry name" value="HELICASE_ATP_BIND_1"/>
    <property type="match status" value="1"/>
</dbReference>
<dbReference type="PROSITE" id="PS51194">
    <property type="entry name" value="HELICASE_CTER"/>
    <property type="match status" value="1"/>
</dbReference>
<keyword evidence="3" id="KW-0677">Repeat</keyword>
<protein>
    <recommendedName>
        <fullName evidence="2">RNA helicase</fullName>
        <ecNumber evidence="2">3.6.4.13</ecNumber>
    </recommendedName>
</protein>
<evidence type="ECO:0000256" key="8">
    <source>
        <dbReference type="ARBA" id="ARBA00023242"/>
    </source>
</evidence>
<dbReference type="PANTHER" id="PTHR47961">
    <property type="entry name" value="DNA POLYMERASE THETA, PUTATIVE (AFU_ORTHOLOGUE AFUA_1G05260)-RELATED"/>
    <property type="match status" value="1"/>
</dbReference>
<dbReference type="STRING" id="669874.A0A1E4TY84"/>
<evidence type="ECO:0000259" key="11">
    <source>
        <dbReference type="PROSITE" id="PS51192"/>
    </source>
</evidence>
<evidence type="ECO:0000259" key="12">
    <source>
        <dbReference type="PROSITE" id="PS51194"/>
    </source>
</evidence>
<dbReference type="SUPFAM" id="SSF158702">
    <property type="entry name" value="Sec63 N-terminal domain-like"/>
    <property type="match status" value="2"/>
</dbReference>
<evidence type="ECO:0000313" key="14">
    <source>
        <dbReference type="Proteomes" id="UP000094236"/>
    </source>
</evidence>
<dbReference type="InterPro" id="IPR014756">
    <property type="entry name" value="Ig_E-set"/>
</dbReference>
<dbReference type="CDD" id="cd18795">
    <property type="entry name" value="SF2_C_Ski2"/>
    <property type="match status" value="1"/>
</dbReference>
<dbReference type="SMART" id="SM00487">
    <property type="entry name" value="DEXDc"/>
    <property type="match status" value="1"/>
</dbReference>
<evidence type="ECO:0000256" key="4">
    <source>
        <dbReference type="ARBA" id="ARBA00022741"/>
    </source>
</evidence>
<dbReference type="FunFam" id="1.10.3380.10:FF:000001">
    <property type="entry name" value="U5 small nuclear ribonucleoprotein helicase"/>
    <property type="match status" value="1"/>
</dbReference>
<dbReference type="Gene3D" id="1.10.10.10">
    <property type="entry name" value="Winged helix-like DNA-binding domain superfamily/Winged helix DNA-binding domain"/>
    <property type="match status" value="2"/>
</dbReference>
<dbReference type="FunFam" id="2.60.40.150:FF:000004">
    <property type="entry name" value="RNA helicase, activating signal cointegrator 1"/>
    <property type="match status" value="1"/>
</dbReference>
<dbReference type="GO" id="GO:0000388">
    <property type="term" value="P:spliceosome conformational change to release U4 (or U4atac) and U1 (or U11)"/>
    <property type="evidence" value="ECO:0007669"/>
    <property type="project" value="EnsemblFungi"/>
</dbReference>
<keyword evidence="4" id="KW-0547">Nucleotide-binding</keyword>
<dbReference type="SUPFAM" id="SSF81296">
    <property type="entry name" value="E set domains"/>
    <property type="match status" value="1"/>
</dbReference>
<dbReference type="SUPFAM" id="SSF46785">
    <property type="entry name" value="Winged helix' DNA-binding domain"/>
    <property type="match status" value="1"/>
</dbReference>
<dbReference type="GO" id="GO:0042802">
    <property type="term" value="F:identical protein binding"/>
    <property type="evidence" value="ECO:0007669"/>
    <property type="project" value="EnsemblFungi"/>
</dbReference>
<dbReference type="GO" id="GO:0000712">
    <property type="term" value="P:resolution of meiotic recombination intermediates"/>
    <property type="evidence" value="ECO:0007669"/>
    <property type="project" value="TreeGrafter"/>
</dbReference>
<dbReference type="FunFam" id="3.40.50.300:FF:000062">
    <property type="entry name" value="U5 small nuclear ribonucleoprotein helicase"/>
    <property type="match status" value="1"/>
</dbReference>
<keyword evidence="8" id="KW-0539">Nucleus</keyword>
<evidence type="ECO:0000256" key="10">
    <source>
        <dbReference type="SAM" id="MobiDB-lite"/>
    </source>
</evidence>
<dbReference type="InterPro" id="IPR050474">
    <property type="entry name" value="Hel308_SKI2-like"/>
</dbReference>
<dbReference type="GO" id="GO:0003724">
    <property type="term" value="F:RNA helicase activity"/>
    <property type="evidence" value="ECO:0007669"/>
    <property type="project" value="UniProtKB-EC"/>
</dbReference>
<evidence type="ECO:0000256" key="1">
    <source>
        <dbReference type="ARBA" id="ARBA00004123"/>
    </source>
</evidence>
<evidence type="ECO:0000256" key="5">
    <source>
        <dbReference type="ARBA" id="ARBA00022801"/>
    </source>
</evidence>
<dbReference type="GO" id="GO:0016787">
    <property type="term" value="F:hydrolase activity"/>
    <property type="evidence" value="ECO:0007669"/>
    <property type="project" value="UniProtKB-KW"/>
</dbReference>
<dbReference type="FunFam" id="2.60.40.150:FF:000133">
    <property type="entry name" value="Pre-mRNA splicing helicase, putative"/>
    <property type="match status" value="1"/>
</dbReference>
<dbReference type="FunFam" id="1.10.3380.10:FF:000002">
    <property type="entry name" value="Activating signal cointegrator 1 complex subunit 3"/>
    <property type="match status" value="1"/>
</dbReference>
<feature type="region of interest" description="Disordered" evidence="10">
    <location>
        <begin position="1139"/>
        <end position="1161"/>
    </location>
</feature>
<proteinExistence type="predicted"/>
<dbReference type="FunFam" id="1.10.10.10:FF:000024">
    <property type="entry name" value="U5 small nuclear ribonucleoprotein helicase"/>
    <property type="match status" value="1"/>
</dbReference>
<dbReference type="InterPro" id="IPR057842">
    <property type="entry name" value="WH_MER3"/>
</dbReference>
<feature type="domain" description="Helicase ATP-binding" evidence="11">
    <location>
        <begin position="674"/>
        <end position="850"/>
    </location>
</feature>
<evidence type="ECO:0000256" key="7">
    <source>
        <dbReference type="ARBA" id="ARBA00022840"/>
    </source>
</evidence>
<dbReference type="GO" id="GO:0003676">
    <property type="term" value="F:nucleic acid binding"/>
    <property type="evidence" value="ECO:0007669"/>
    <property type="project" value="InterPro"/>
</dbReference>
<sequence length="1498" mass="171347">MFLRVDQNKGLFYFDATYRPCPLSQQFVGINEKRALKRYQANNEVCYEKILESVSEGNQVIVFVHSRKDTFKTAKWIRDKLLENNQLNKLLKSDSGSIEILKQESENCKDSGLKDLLPTGFALHHAGLNRSDRSLSEDLFAAGYIQVLVSTSTLAWGVNLPAHTVIIKGTNVYSPEKGTWVELSAQDILQMLGRAGRPRYDKSGEGIIITSQDEIQYYLAILNQQLPIESQMMGKLVNSLNAEVVLGNVKSRDDCVDWLGYTYLFVRMLHSPVLYHVGPEYKDDKLLTEKREDLVHSALTILDKNKLIIYDANTGSITSTELGKIASYYYISYESMNLYNQQLKFFSSPIDILRIFAQSGEFKYIPVRQEEKMEVSKLLEKAPIPIKEAAADPLAKINVLLQSYISRLKLDGFALVADMVYIVQSAGRLLRAIYEIALKKKWSALTRTLLNLSKMVDKRMWLSNSPFRQFPNVPYEIIRKTENSQMPWSHYFNLSDPAEMSQAIRSEKYGRTAFELLKSFPRLTMAATAQPITPSLLRVELEVLPEWDWNVEIHGYAESFLLLVEDCNGENILFNDTFLVRKNYINQEHVLEFTVPILEPLQPNYFISLISERWLHCEAKIPLRFGRLKVPKKFPAPTQLLNLQLTPVTDLKIKEFENVFGFEYFNKFQTQAFQSLYNSNENVLIGMSKGSGKTVCAELSLLNHWKQSKGRAVYISPSQEKIGYTYKDWKKRFSGIAGGKLVDKLTGELTQDLKILENSHLILSTPQQFDTISRRWKYRKNIQQIGLFIIDDCHTIGNGYAGTVYEVIISRMRFIHARLENDLRIVGLTTSLANGKDFAEWIGVSKNNLFNFSSKERINPLEIRLQSFDIHHNPSLILSMIRPIFQAVAPYSEGESNVTIFVPSRKHCVEISAEFVKSANSHDIDFLKTDLESIEPFLVKISDAALKESLTNGIGYYYKDMLPGDKSTVEKLFNAGVLSILFATRETCFTCPVANFVVVLSTQYYEGKEHRYIDYPINELLEMIGTSVADEGGSAKCAILTNSSKRDYYKKFLNEPLPVESHLNIFLHDALINEITTKTVNSRQDCIDWLTFSYFYRRLQFNPSFYGVENTSHLGISEYLSELIENTLKDLVDAKLVEVEDDEEEEEEEEEENKDDEESEAKVEIVALNGAMIAAYYNISFISMQTFTLSLTNKTKLKGLLEIITSASELEAIPVRKHEDEILSKIYNRLPIKSSNPNYESPFFKSFILLQAHFSRIHLPHDLVSDQKFILEKILNLLYACIDILSSEGYLNAITAMDISQMIVQAVWDSDPPLKQIPFFSADILERCASAKVESVYDIMTLEDDERNNILKLSDRELSKVAEFVNNYPNVDLSYQLDTSEPMIANEDREIIVTLERDEEVDDLTVVAPHYPFKKLENWWVVVGDPKMRQLYAIKRTTIPGQSKQIKLDFSIPTAGHHKLSIWCMCDSYVDADKELSFEIDVEESEDAENKSDANSED</sequence>
<dbReference type="Gene3D" id="1.10.3380.10">
    <property type="entry name" value="Sec63 N-terminal domain-like domain"/>
    <property type="match status" value="2"/>
</dbReference>
<feature type="domain" description="Helicase C-terminal" evidence="12">
    <location>
        <begin position="46"/>
        <end position="241"/>
    </location>
</feature>
<dbReference type="InterPro" id="IPR036388">
    <property type="entry name" value="WH-like_DNA-bd_sf"/>
</dbReference>
<dbReference type="SUPFAM" id="SSF52540">
    <property type="entry name" value="P-loop containing nucleoside triphosphate hydrolases"/>
    <property type="match status" value="3"/>
</dbReference>
<name>A0A1E4TY84_PACTA</name>
<dbReference type="Gene3D" id="3.40.50.300">
    <property type="entry name" value="P-loop containing nucleotide triphosphate hydrolases"/>
    <property type="match status" value="4"/>
</dbReference>
<dbReference type="GO" id="GO:0003678">
    <property type="term" value="F:DNA helicase activity"/>
    <property type="evidence" value="ECO:0007669"/>
    <property type="project" value="TreeGrafter"/>
</dbReference>
<evidence type="ECO:0000256" key="6">
    <source>
        <dbReference type="ARBA" id="ARBA00022806"/>
    </source>
</evidence>
<accession>A0A1E4TY84</accession>
<dbReference type="Gene3D" id="2.60.40.150">
    <property type="entry name" value="C2 domain"/>
    <property type="match status" value="2"/>
</dbReference>
<dbReference type="Gene3D" id="1.10.150.20">
    <property type="entry name" value="5' to 3' exonuclease, C-terminal subdomain"/>
    <property type="match status" value="2"/>
</dbReference>
<dbReference type="InterPro" id="IPR035892">
    <property type="entry name" value="C2_domain_sf"/>
</dbReference>